<dbReference type="Gene3D" id="4.10.280.10">
    <property type="entry name" value="Helix-loop-helix DNA-binding domain"/>
    <property type="match status" value="1"/>
</dbReference>
<dbReference type="Pfam" id="PF00010">
    <property type="entry name" value="HLH"/>
    <property type="match status" value="1"/>
</dbReference>
<keyword evidence="6" id="KW-0175">Coiled coil</keyword>
<dbReference type="EMBL" id="JAEPQZ010000001">
    <property type="protein sequence ID" value="KAG2186424.1"/>
    <property type="molecule type" value="Genomic_DNA"/>
</dbReference>
<keyword evidence="4" id="KW-0804">Transcription</keyword>
<feature type="domain" description="BHLH" evidence="8">
    <location>
        <begin position="189"/>
        <end position="243"/>
    </location>
</feature>
<gene>
    <name evidence="9" type="ORF">INT43_002862</name>
</gene>
<keyword evidence="5" id="KW-0539">Nucleus</keyword>
<dbReference type="CDD" id="cd11387">
    <property type="entry name" value="bHLHzip_USF_MITF"/>
    <property type="match status" value="1"/>
</dbReference>
<comment type="caution">
    <text evidence="9">The sequence shown here is derived from an EMBL/GenBank/DDBJ whole genome shotgun (WGS) entry which is preliminary data.</text>
</comment>
<evidence type="ECO:0000313" key="9">
    <source>
        <dbReference type="EMBL" id="KAG2186424.1"/>
    </source>
</evidence>
<name>A0A8H7Q799_MORIS</name>
<sequence length="270" mass="30907">MNNKSSNAAAHNPPRLTHPTKYHLQMQQQRLARDSGQDLDQQQFVIDPLAFPQHLFFPPQKTSPHLSDMDYADIPDNIYADSPTSTSLVQDDLLYDELSTPPMEMKRSFNPHYPMYIQSPPNDKGFAMSAPANIGGFIGDPYNSMHSTTSSSLKYPQTPTIDEEGDVGSYEDDYTTQANLQAVMEKRRRRRESHNLVERRRRDNINERIQELGLLLPDAILDGANKPNKGQILRKSVEQIKMLQGEVNMYQSKVQELESLLEQYKINRQS</sequence>
<dbReference type="GO" id="GO:0000978">
    <property type="term" value="F:RNA polymerase II cis-regulatory region sequence-specific DNA binding"/>
    <property type="evidence" value="ECO:0007669"/>
    <property type="project" value="TreeGrafter"/>
</dbReference>
<comment type="subcellular location">
    <subcellularLocation>
        <location evidence="1">Nucleus</location>
    </subcellularLocation>
</comment>
<evidence type="ECO:0000256" key="2">
    <source>
        <dbReference type="ARBA" id="ARBA00023015"/>
    </source>
</evidence>
<evidence type="ECO:0000256" key="7">
    <source>
        <dbReference type="SAM" id="MobiDB-lite"/>
    </source>
</evidence>
<protein>
    <recommendedName>
        <fullName evidence="8">BHLH domain-containing protein</fullName>
    </recommendedName>
</protein>
<evidence type="ECO:0000256" key="6">
    <source>
        <dbReference type="SAM" id="Coils"/>
    </source>
</evidence>
<dbReference type="PANTHER" id="PTHR45776:SF2">
    <property type="entry name" value="MIP04163P"/>
    <property type="match status" value="1"/>
</dbReference>
<dbReference type="PROSITE" id="PS50888">
    <property type="entry name" value="BHLH"/>
    <property type="match status" value="1"/>
</dbReference>
<evidence type="ECO:0000256" key="5">
    <source>
        <dbReference type="ARBA" id="ARBA00023242"/>
    </source>
</evidence>
<proteinExistence type="predicted"/>
<dbReference type="GO" id="GO:0005634">
    <property type="term" value="C:nucleus"/>
    <property type="evidence" value="ECO:0007669"/>
    <property type="project" value="UniProtKB-SubCell"/>
</dbReference>
<dbReference type="InterPro" id="IPR011598">
    <property type="entry name" value="bHLH_dom"/>
</dbReference>
<evidence type="ECO:0000256" key="4">
    <source>
        <dbReference type="ARBA" id="ARBA00023163"/>
    </source>
</evidence>
<evidence type="ECO:0000256" key="1">
    <source>
        <dbReference type="ARBA" id="ARBA00004123"/>
    </source>
</evidence>
<keyword evidence="3" id="KW-0238">DNA-binding</keyword>
<dbReference type="OrthoDB" id="690068at2759"/>
<dbReference type="PANTHER" id="PTHR45776">
    <property type="entry name" value="MIP04163P"/>
    <property type="match status" value="1"/>
</dbReference>
<dbReference type="SUPFAM" id="SSF47459">
    <property type="entry name" value="HLH, helix-loop-helix DNA-binding domain"/>
    <property type="match status" value="1"/>
</dbReference>
<evidence type="ECO:0000256" key="3">
    <source>
        <dbReference type="ARBA" id="ARBA00023125"/>
    </source>
</evidence>
<keyword evidence="2" id="KW-0805">Transcription regulation</keyword>
<dbReference type="GO" id="GO:0046983">
    <property type="term" value="F:protein dimerization activity"/>
    <property type="evidence" value="ECO:0007669"/>
    <property type="project" value="InterPro"/>
</dbReference>
<dbReference type="SMART" id="SM00353">
    <property type="entry name" value="HLH"/>
    <property type="match status" value="1"/>
</dbReference>
<dbReference type="InterPro" id="IPR036638">
    <property type="entry name" value="HLH_DNA-bd_sf"/>
</dbReference>
<accession>A0A8H7Q799</accession>
<keyword evidence="10" id="KW-1185">Reference proteome</keyword>
<evidence type="ECO:0000313" key="10">
    <source>
        <dbReference type="Proteomes" id="UP000654370"/>
    </source>
</evidence>
<dbReference type="GO" id="GO:0000981">
    <property type="term" value="F:DNA-binding transcription factor activity, RNA polymerase II-specific"/>
    <property type="evidence" value="ECO:0007669"/>
    <property type="project" value="TreeGrafter"/>
</dbReference>
<evidence type="ECO:0000259" key="8">
    <source>
        <dbReference type="PROSITE" id="PS50888"/>
    </source>
</evidence>
<organism evidence="9 10">
    <name type="scientific">Mortierella isabellina</name>
    <name type="common">Filamentous fungus</name>
    <name type="synonym">Umbelopsis isabellina</name>
    <dbReference type="NCBI Taxonomy" id="91625"/>
    <lineage>
        <taxon>Eukaryota</taxon>
        <taxon>Fungi</taxon>
        <taxon>Fungi incertae sedis</taxon>
        <taxon>Mucoromycota</taxon>
        <taxon>Mucoromycotina</taxon>
        <taxon>Umbelopsidomycetes</taxon>
        <taxon>Umbelopsidales</taxon>
        <taxon>Umbelopsidaceae</taxon>
        <taxon>Umbelopsis</taxon>
    </lineage>
</organism>
<feature type="region of interest" description="Disordered" evidence="7">
    <location>
        <begin position="1"/>
        <end position="20"/>
    </location>
</feature>
<dbReference type="AlphaFoldDB" id="A0A8H7Q799"/>
<dbReference type="Proteomes" id="UP000654370">
    <property type="component" value="Unassembled WGS sequence"/>
</dbReference>
<feature type="coiled-coil region" evidence="6">
    <location>
        <begin position="240"/>
        <end position="267"/>
    </location>
</feature>
<reference evidence="9" key="1">
    <citation type="submission" date="2020-12" db="EMBL/GenBank/DDBJ databases">
        <title>Metabolic potential, ecology and presence of endohyphal bacteria is reflected in genomic diversity of Mucoromycotina.</title>
        <authorList>
            <person name="Muszewska A."/>
            <person name="Okrasinska A."/>
            <person name="Steczkiewicz K."/>
            <person name="Drgas O."/>
            <person name="Orlowska M."/>
            <person name="Perlinska-Lenart U."/>
            <person name="Aleksandrzak-Piekarczyk T."/>
            <person name="Szatraj K."/>
            <person name="Zielenkiewicz U."/>
            <person name="Pilsyk S."/>
            <person name="Malc E."/>
            <person name="Mieczkowski P."/>
            <person name="Kruszewska J.S."/>
            <person name="Biernat P."/>
            <person name="Pawlowska J."/>
        </authorList>
    </citation>
    <scope>NUCLEOTIDE SEQUENCE</scope>
    <source>
        <strain evidence="9">WA0000067209</strain>
    </source>
</reference>